<dbReference type="GO" id="GO:0019752">
    <property type="term" value="P:carboxylic acid metabolic process"/>
    <property type="evidence" value="ECO:0007669"/>
    <property type="project" value="InterPro"/>
</dbReference>
<comment type="similarity">
    <text evidence="2">Belongs to the alpha-IPM synthase/homocitrate synthase family. LeuA type 2 subfamily.</text>
</comment>
<dbReference type="PANTHER" id="PTHR46911:SF1">
    <property type="entry name" value="2-ISOPROPYLMALATE SYNTHASE"/>
    <property type="match status" value="1"/>
</dbReference>
<evidence type="ECO:0000256" key="6">
    <source>
        <dbReference type="SAM" id="MobiDB-lite"/>
    </source>
</evidence>
<evidence type="ECO:0000256" key="5">
    <source>
        <dbReference type="RuleBase" id="RU003523"/>
    </source>
</evidence>
<dbReference type="InterPro" id="IPR013785">
    <property type="entry name" value="Aldolase_TIM"/>
</dbReference>
<dbReference type="Gene3D" id="3.30.160.270">
    <property type="match status" value="1"/>
</dbReference>
<comment type="catalytic activity">
    <reaction evidence="1">
        <text>3-methyl-2-oxobutanoate + acetyl-CoA + H2O = (2S)-2-isopropylmalate + CoA + H(+)</text>
        <dbReference type="Rhea" id="RHEA:21524"/>
        <dbReference type="ChEBI" id="CHEBI:1178"/>
        <dbReference type="ChEBI" id="CHEBI:11851"/>
        <dbReference type="ChEBI" id="CHEBI:15377"/>
        <dbReference type="ChEBI" id="CHEBI:15378"/>
        <dbReference type="ChEBI" id="CHEBI:57287"/>
        <dbReference type="ChEBI" id="CHEBI:57288"/>
        <dbReference type="EC" id="2.3.3.13"/>
    </reaction>
</comment>
<dbReference type="Gene3D" id="3.20.20.70">
    <property type="entry name" value="Aldolase class I"/>
    <property type="match status" value="1"/>
</dbReference>
<dbReference type="CDD" id="cd07942">
    <property type="entry name" value="DRE_TIM_LeuA"/>
    <property type="match status" value="1"/>
</dbReference>
<keyword evidence="4 5" id="KW-0808">Transferase</keyword>
<dbReference type="AlphaFoldDB" id="A0A1T3NU69"/>
<comment type="caution">
    <text evidence="8">The sequence shown here is derived from an EMBL/GenBank/DDBJ whole genome shotgun (WGS) entry which is preliminary data.</text>
</comment>
<dbReference type="Proteomes" id="UP000190037">
    <property type="component" value="Unassembled WGS sequence"/>
</dbReference>
<evidence type="ECO:0000313" key="8">
    <source>
        <dbReference type="EMBL" id="OPC80423.1"/>
    </source>
</evidence>
<proteinExistence type="inferred from homology"/>
<dbReference type="PROSITE" id="PS00816">
    <property type="entry name" value="AIPM_HOMOCIT_SYNTH_2"/>
    <property type="match status" value="1"/>
</dbReference>
<dbReference type="Pfam" id="PF00682">
    <property type="entry name" value="HMGL-like"/>
    <property type="match status" value="1"/>
</dbReference>
<evidence type="ECO:0000259" key="7">
    <source>
        <dbReference type="PROSITE" id="PS50991"/>
    </source>
</evidence>
<evidence type="ECO:0000256" key="2">
    <source>
        <dbReference type="ARBA" id="ARBA00009767"/>
    </source>
</evidence>
<feature type="compositionally biased region" description="Gly residues" evidence="6">
    <location>
        <begin position="524"/>
        <end position="537"/>
    </location>
</feature>
<dbReference type="Pfam" id="PF22615">
    <property type="entry name" value="IPMS_D2"/>
    <property type="match status" value="1"/>
</dbReference>
<reference evidence="8 9" key="1">
    <citation type="submission" date="2017-03" db="EMBL/GenBank/DDBJ databases">
        <title>Draft genome sequence of Streptomyces scabrisporus NF3, endophyte isolated from Amphipterygium adstringens.</title>
        <authorList>
            <person name="Vazquez M."/>
            <person name="Ceapa C.D."/>
            <person name="Rodriguez Luna D."/>
            <person name="Sanchez Esquivel S."/>
        </authorList>
    </citation>
    <scope>NUCLEOTIDE SEQUENCE [LARGE SCALE GENOMIC DNA]</scope>
    <source>
        <strain evidence="8 9">NF3</strain>
    </source>
</reference>
<evidence type="ECO:0000256" key="3">
    <source>
        <dbReference type="ARBA" id="ARBA00012973"/>
    </source>
</evidence>
<dbReference type="InterPro" id="IPR002034">
    <property type="entry name" value="AIPM/Hcit_synth_CS"/>
</dbReference>
<name>A0A1T3NU69_9ACTN</name>
<evidence type="ECO:0000313" key="9">
    <source>
        <dbReference type="Proteomes" id="UP000190037"/>
    </source>
</evidence>
<evidence type="ECO:0000256" key="1">
    <source>
        <dbReference type="ARBA" id="ARBA00000064"/>
    </source>
</evidence>
<feature type="region of interest" description="Disordered" evidence="6">
    <location>
        <begin position="1"/>
        <end position="24"/>
    </location>
</feature>
<dbReference type="SUPFAM" id="SSF89000">
    <property type="entry name" value="post-HMGL domain-like"/>
    <property type="match status" value="1"/>
</dbReference>
<dbReference type="InterPro" id="IPR054692">
    <property type="entry name" value="LeuA-like_post-cat"/>
</dbReference>
<dbReference type="GO" id="GO:0003852">
    <property type="term" value="F:2-isopropylmalate synthase activity"/>
    <property type="evidence" value="ECO:0007669"/>
    <property type="project" value="UniProtKB-EC"/>
</dbReference>
<dbReference type="EC" id="2.3.3.13" evidence="3"/>
<protein>
    <recommendedName>
        <fullName evidence="3">2-isopropylmalate synthase</fullName>
        <ecNumber evidence="3">2.3.3.13</ecNumber>
    </recommendedName>
</protein>
<feature type="region of interest" description="Disordered" evidence="6">
    <location>
        <begin position="523"/>
        <end position="560"/>
    </location>
</feature>
<dbReference type="InterPro" id="IPR039371">
    <property type="entry name" value="LeuA_N_DRE-TIM"/>
</dbReference>
<feature type="compositionally biased region" description="Low complexity" evidence="6">
    <location>
        <begin position="538"/>
        <end position="560"/>
    </location>
</feature>
<dbReference type="SUPFAM" id="SSF51569">
    <property type="entry name" value="Aldolase"/>
    <property type="match status" value="1"/>
</dbReference>
<evidence type="ECO:0000256" key="4">
    <source>
        <dbReference type="ARBA" id="ARBA00022679"/>
    </source>
</evidence>
<dbReference type="NCBIfam" id="NF002991">
    <property type="entry name" value="PRK03739.1"/>
    <property type="match status" value="1"/>
</dbReference>
<dbReference type="OrthoDB" id="9803573at2"/>
<dbReference type="InterPro" id="IPR000891">
    <property type="entry name" value="PYR_CT"/>
</dbReference>
<sequence length="560" mass="60145">MPFHRYTRNDPVLPPGRDGGSRAWPDRVLDRAPVWASVDLRDGNQALAEPMDLRRKKRMFDLLVGLGFKDIEIGYPAASVDDFDFVRELVIKNGIPDDVTVSVFTPARTELVERTFDAIRGAERAVVHLCHATACLWRDVVFGMSRAEVLRMAVTGAEDLVRLAERENGADIRFEYSPETFNVTEPDFALEIADRVAAVVDACPDRPLVLNLPTTVETHSPNVFADQIEWMHRNLDRRDSIVLSVHPHNDRGTAVASAELALMAGADRVEGTLFGNGERTGNVCLVTLALNLFGRGVDPELELSDIDAVREIVEDCNRLPVHPRHPYAGDLVYTAFSGTHQDAIAKGLAALAERAGGDPTNAPWQVPYLPIDPRDVGRDYEAIIRVNSQSGKGGIAYVLKAGWGLDLPVGLRRDFAGVVQDVTDATGRELDPQDIWRLFRETYCVDPSAVCRGAADEHEVIEELAAAYGVEFTRVSIAGARDATVCYVELATATAAFWGVGLADGATDAALRAGRSALRRAGADAGGGAEAGTGPGAGVASSVGAGLDSGGAESARGGSR</sequence>
<dbReference type="STRING" id="159449.B4N89_05205"/>
<dbReference type="RefSeq" id="WP_078974682.1">
    <property type="nucleotide sequence ID" value="NZ_MWQN01000001.1"/>
</dbReference>
<feature type="domain" description="Pyruvate carboxyltransferase" evidence="7">
    <location>
        <begin position="33"/>
        <end position="307"/>
    </location>
</feature>
<dbReference type="PROSITE" id="PS50991">
    <property type="entry name" value="PYR_CT"/>
    <property type="match status" value="1"/>
</dbReference>
<dbReference type="PROSITE" id="PS00815">
    <property type="entry name" value="AIPM_HOMOCIT_SYNTH_1"/>
    <property type="match status" value="1"/>
</dbReference>
<organism evidence="8 9">
    <name type="scientific">Embleya scabrispora</name>
    <dbReference type="NCBI Taxonomy" id="159449"/>
    <lineage>
        <taxon>Bacteria</taxon>
        <taxon>Bacillati</taxon>
        <taxon>Actinomycetota</taxon>
        <taxon>Actinomycetes</taxon>
        <taxon>Kitasatosporales</taxon>
        <taxon>Streptomycetaceae</taxon>
        <taxon>Embleya</taxon>
    </lineage>
</organism>
<keyword evidence="9" id="KW-1185">Reference proteome</keyword>
<gene>
    <name evidence="8" type="ORF">B4N89_05205</name>
</gene>
<accession>A0A1T3NU69</accession>
<dbReference type="InterPro" id="IPR036230">
    <property type="entry name" value="LeuA_allosteric_dom_sf"/>
</dbReference>
<dbReference type="EMBL" id="MWQN01000001">
    <property type="protein sequence ID" value="OPC80423.1"/>
    <property type="molecule type" value="Genomic_DNA"/>
</dbReference>
<dbReference type="PANTHER" id="PTHR46911">
    <property type="match status" value="1"/>
</dbReference>